<dbReference type="OrthoDB" id="4061559at2759"/>
<feature type="compositionally biased region" description="Polar residues" evidence="1">
    <location>
        <begin position="350"/>
        <end position="369"/>
    </location>
</feature>
<sequence>MSRAPAMSHGVEEYNRILGEGQAAQDYLSKARQKISHGQHHGAIVDQSSRQGKSVPRDSTLGHHTVEDYNKILGEGQDDYEHDDHRFDTERRRSSVTSPRENPDAYLPKDKYGNTIYPKVDNQQTDIPGGMEFSDAQHQQPRQYEQSHQHEQPHLRSQQQTELDQTTSRVRDLNTDSNYAHTSAAETNMRSNPVSSTAQQPEPALVQPSHIGAGAVTGGVVGGAAGAMAGGTTMAGANAEEMSYPNAGGRTGGEYGNVQPVGYGNAAPKPEHLKDRREEHYGNRGFNPETMLDARKMNMTTCPEGAIQTAIPGFEGHGTPVPGAGKMRAPHEHYEPFHLIKDPNARKMTAQHQQGMGSEMQQPASQYASQGKHAMPPPATNVGSGQMGNRDMQQRQQRSGQMAAREEDPLLGTQQQSGYQNAAAVTSQGQGDPREYVTKTHIETDTQKPGKTMHVEGEEMVYHYNAETGAQTIPRHHAQDVDAQGKPRKESIVSKLKKTISR</sequence>
<organism evidence="2 3">
    <name type="scientific">Huiozyma naganishii (strain ATCC MYA-139 / BCRC 22969 / CBS 8797 / KCTC 17520 / NBRC 10181 / NCYC 3082 / Yp74L-3)</name>
    <name type="common">Yeast</name>
    <name type="synonym">Kazachstania naganishii</name>
    <dbReference type="NCBI Taxonomy" id="1071383"/>
    <lineage>
        <taxon>Eukaryota</taxon>
        <taxon>Fungi</taxon>
        <taxon>Dikarya</taxon>
        <taxon>Ascomycota</taxon>
        <taxon>Saccharomycotina</taxon>
        <taxon>Saccharomycetes</taxon>
        <taxon>Saccharomycetales</taxon>
        <taxon>Saccharomycetaceae</taxon>
        <taxon>Huiozyma</taxon>
    </lineage>
</organism>
<feature type="compositionally biased region" description="Basic and acidic residues" evidence="1">
    <location>
        <begin position="82"/>
        <end position="93"/>
    </location>
</feature>
<feature type="compositionally biased region" description="Basic and acidic residues" evidence="1">
    <location>
        <begin position="101"/>
        <end position="112"/>
    </location>
</feature>
<gene>
    <name evidence="2" type="primary">KNAG0F01140</name>
    <name evidence="2" type="ordered locus">KNAG_0F01140</name>
</gene>
<feature type="region of interest" description="Disordered" evidence="1">
    <location>
        <begin position="349"/>
        <end position="435"/>
    </location>
</feature>
<dbReference type="GeneID" id="34526497"/>
<dbReference type="HOGENOM" id="CLU_542974_0_0_1"/>
<feature type="compositionally biased region" description="Basic and acidic residues" evidence="1">
    <location>
        <begin position="60"/>
        <end position="70"/>
    </location>
</feature>
<evidence type="ECO:0000313" key="2">
    <source>
        <dbReference type="EMBL" id="CCK70782.1"/>
    </source>
</evidence>
<feature type="compositionally biased region" description="Polar residues" evidence="1">
    <location>
        <begin position="412"/>
        <end position="430"/>
    </location>
</feature>
<keyword evidence="3" id="KW-1185">Reference proteome</keyword>
<feature type="compositionally biased region" description="Polar residues" evidence="1">
    <location>
        <begin position="155"/>
        <end position="168"/>
    </location>
</feature>
<feature type="compositionally biased region" description="Polar residues" evidence="1">
    <location>
        <begin position="175"/>
        <end position="200"/>
    </location>
</feature>
<dbReference type="KEGG" id="kng:KNAG_0F01140"/>
<reference evidence="2 3" key="1">
    <citation type="journal article" date="2011" name="Proc. Natl. Acad. Sci. U.S.A.">
        <title>Evolutionary erosion of yeast sex chromosomes by mating-type switching accidents.</title>
        <authorList>
            <person name="Gordon J.L."/>
            <person name="Armisen D."/>
            <person name="Proux-Wera E."/>
            <person name="Oheigeartaigh S.S."/>
            <person name="Byrne K.P."/>
            <person name="Wolfe K.H."/>
        </authorList>
    </citation>
    <scope>NUCLEOTIDE SEQUENCE [LARGE SCALE GENOMIC DNA]</scope>
    <source>
        <strain evidence="3">ATCC MYA-139 / BCRC 22969 / CBS 8797 / CCRC 22969 / KCTC 17520 / NBRC 10181 / NCYC 3082</strain>
    </source>
</reference>
<feature type="compositionally biased region" description="Basic and acidic residues" evidence="1">
    <location>
        <begin position="477"/>
        <end position="492"/>
    </location>
</feature>
<evidence type="ECO:0000313" key="3">
    <source>
        <dbReference type="Proteomes" id="UP000006310"/>
    </source>
</evidence>
<reference evidence="3" key="2">
    <citation type="submission" date="2012-08" db="EMBL/GenBank/DDBJ databases">
        <title>Genome sequence of Kazachstania naganishii.</title>
        <authorList>
            <person name="Gordon J.L."/>
            <person name="Armisen D."/>
            <person name="Proux-Wera E."/>
            <person name="OhEigeartaigh S.S."/>
            <person name="Byrne K.P."/>
            <person name="Wolfe K.H."/>
        </authorList>
    </citation>
    <scope>NUCLEOTIDE SEQUENCE [LARGE SCALE GENOMIC DNA]</scope>
    <source>
        <strain evidence="3">ATCC MYA-139 / BCRC 22969 / CBS 8797 / CCRC 22969 / KCTC 17520 / NBRC 10181 / NCYC 3082</strain>
    </source>
</reference>
<dbReference type="RefSeq" id="XP_022465028.1">
    <property type="nucleotide sequence ID" value="XM_022608542.1"/>
</dbReference>
<feature type="region of interest" description="Disordered" evidence="1">
    <location>
        <begin position="27"/>
        <end position="204"/>
    </location>
</feature>
<proteinExistence type="predicted"/>
<name>J7RZV6_HUIN7</name>
<dbReference type="AlphaFoldDB" id="J7RZV6"/>
<feature type="region of interest" description="Disordered" evidence="1">
    <location>
        <begin position="476"/>
        <end position="502"/>
    </location>
</feature>
<protein>
    <submittedName>
        <fullName evidence="2">Uncharacterized protein</fullName>
    </submittedName>
</protein>
<evidence type="ECO:0000256" key="1">
    <source>
        <dbReference type="SAM" id="MobiDB-lite"/>
    </source>
</evidence>
<dbReference type="EMBL" id="HE978319">
    <property type="protein sequence ID" value="CCK70782.1"/>
    <property type="molecule type" value="Genomic_DNA"/>
</dbReference>
<accession>J7RZV6</accession>
<dbReference type="Proteomes" id="UP000006310">
    <property type="component" value="Chromosome 6"/>
</dbReference>
<feature type="compositionally biased region" description="Basic residues" evidence="1">
    <location>
        <begin position="31"/>
        <end position="40"/>
    </location>
</feature>
<feature type="compositionally biased region" description="Basic and acidic residues" evidence="1">
    <location>
        <begin position="145"/>
        <end position="154"/>
    </location>
</feature>